<gene>
    <name evidence="5" type="ORF">SAMN04488104_10695</name>
</gene>
<dbReference type="SUPFAM" id="SSF56601">
    <property type="entry name" value="beta-lactamase/transpeptidase-like"/>
    <property type="match status" value="1"/>
</dbReference>
<dbReference type="InterPro" id="IPR050491">
    <property type="entry name" value="AmpC-like"/>
</dbReference>
<evidence type="ECO:0000256" key="3">
    <source>
        <dbReference type="SAM" id="SignalP"/>
    </source>
</evidence>
<sequence length="441" mass="49566">MKTKRFFFLSLFLLSILQISEAQEADFSKTSQLLDSLEKHNKYMGTILLAENGQIKFAKSLGYADTENSIKNIIETRYRIGSISKMFTSVLIFKSIEEGKLSLETPLADFFPDIPKSNQITIDHLLKHRSGIHSFTNDKDYLGYNTEQKSREDMLQLIVGGGSDFEPDSKGEYSNSNYVLLSYILEDIHRKSFAEILDRGIVKPLKLKNTVIFDEIDTKQKEAKSYTYNGGWVLEKETHPSIPMGAGAIQSTAEDLVLFAEGLFGGKLISEHSLTQMQEIQEGYGRGMFSFPYYDKKSLGHTGGIDGFRSMLGYFPEEKVAIVTLSNGLNWNNNDVLLATLNGYFGKEVQIPSFLSYEVTSEMLDQYLGEYVSEQIPISFTFVKEGNTLIAKPSGQPDTNLEATAEHQFEFTAVGAVFIFDPEKGLLTFKQGGGTFQYQKK</sequence>
<dbReference type="STRING" id="686796.SAMN04488104_10695"/>
<feature type="chain" id="PRO_5011466305" evidence="3">
    <location>
        <begin position="25"/>
        <end position="441"/>
    </location>
</feature>
<evidence type="ECO:0000313" key="5">
    <source>
        <dbReference type="EMBL" id="SDD81889.1"/>
    </source>
</evidence>
<comment type="subcellular location">
    <subcellularLocation>
        <location evidence="1">Membrane</location>
    </subcellularLocation>
</comment>
<dbReference type="AlphaFoldDB" id="A0A1G6XUM6"/>
<dbReference type="Gene3D" id="3.40.710.10">
    <property type="entry name" value="DD-peptidase/beta-lactamase superfamily"/>
    <property type="match status" value="1"/>
</dbReference>
<dbReference type="PANTHER" id="PTHR46825:SF11">
    <property type="entry name" value="PENICILLIN-BINDING PROTEIN 4"/>
    <property type="match status" value="1"/>
</dbReference>
<evidence type="ECO:0000259" key="4">
    <source>
        <dbReference type="Pfam" id="PF00144"/>
    </source>
</evidence>
<keyword evidence="3" id="KW-0732">Signal</keyword>
<dbReference type="Pfam" id="PF00144">
    <property type="entry name" value="Beta-lactamase"/>
    <property type="match status" value="1"/>
</dbReference>
<dbReference type="InterPro" id="IPR012338">
    <property type="entry name" value="Beta-lactam/transpept-like"/>
</dbReference>
<evidence type="ECO:0000313" key="6">
    <source>
        <dbReference type="Proteomes" id="UP000199060"/>
    </source>
</evidence>
<evidence type="ECO:0000256" key="1">
    <source>
        <dbReference type="ARBA" id="ARBA00004370"/>
    </source>
</evidence>
<dbReference type="EMBL" id="FNAC01000069">
    <property type="protein sequence ID" value="SDD81889.1"/>
    <property type="molecule type" value="Genomic_DNA"/>
</dbReference>
<keyword evidence="2" id="KW-0472">Membrane</keyword>
<dbReference type="InterPro" id="IPR001466">
    <property type="entry name" value="Beta-lactam-related"/>
</dbReference>
<organism evidence="5 6">
    <name type="scientific">Algoriphagus faecimaris</name>
    <dbReference type="NCBI Taxonomy" id="686796"/>
    <lineage>
        <taxon>Bacteria</taxon>
        <taxon>Pseudomonadati</taxon>
        <taxon>Bacteroidota</taxon>
        <taxon>Cytophagia</taxon>
        <taxon>Cytophagales</taxon>
        <taxon>Cyclobacteriaceae</taxon>
        <taxon>Algoriphagus</taxon>
    </lineage>
</organism>
<dbReference type="PANTHER" id="PTHR46825">
    <property type="entry name" value="D-ALANYL-D-ALANINE-CARBOXYPEPTIDASE/ENDOPEPTIDASE AMPH"/>
    <property type="match status" value="1"/>
</dbReference>
<dbReference type="RefSeq" id="WP_087941397.1">
    <property type="nucleotide sequence ID" value="NZ_FNAC01000069.1"/>
</dbReference>
<dbReference type="GO" id="GO:0016020">
    <property type="term" value="C:membrane"/>
    <property type="evidence" value="ECO:0007669"/>
    <property type="project" value="UniProtKB-SubCell"/>
</dbReference>
<feature type="domain" description="Beta-lactamase-related" evidence="4">
    <location>
        <begin position="47"/>
        <end position="339"/>
    </location>
</feature>
<accession>A0A1G6XUM6</accession>
<dbReference type="Proteomes" id="UP000199060">
    <property type="component" value="Unassembled WGS sequence"/>
</dbReference>
<evidence type="ECO:0000256" key="2">
    <source>
        <dbReference type="ARBA" id="ARBA00023136"/>
    </source>
</evidence>
<proteinExistence type="predicted"/>
<feature type="signal peptide" evidence="3">
    <location>
        <begin position="1"/>
        <end position="24"/>
    </location>
</feature>
<dbReference type="OrthoDB" id="9793489at2"/>
<reference evidence="6" key="1">
    <citation type="submission" date="2016-10" db="EMBL/GenBank/DDBJ databases">
        <authorList>
            <person name="Varghese N."/>
            <person name="Submissions S."/>
        </authorList>
    </citation>
    <scope>NUCLEOTIDE SEQUENCE [LARGE SCALE GENOMIC DNA]</scope>
    <source>
        <strain evidence="6">DSM 23095</strain>
    </source>
</reference>
<name>A0A1G6XUM6_9BACT</name>
<protein>
    <submittedName>
        <fullName evidence="5">CubicO group peptidase, beta-lactamase class C family</fullName>
    </submittedName>
</protein>
<keyword evidence="6" id="KW-1185">Reference proteome</keyword>